<protein>
    <submittedName>
        <fullName evidence="1">Uncharacterized protein</fullName>
    </submittedName>
</protein>
<name>A0A510HJR2_9ACTN</name>
<keyword evidence="2" id="KW-1185">Reference proteome</keyword>
<dbReference type="Proteomes" id="UP000318065">
    <property type="component" value="Chromosome"/>
</dbReference>
<dbReference type="AlphaFoldDB" id="A0A510HJR2"/>
<evidence type="ECO:0000313" key="2">
    <source>
        <dbReference type="Proteomes" id="UP000318065"/>
    </source>
</evidence>
<dbReference type="RefSeq" id="WP_143526693.1">
    <property type="nucleotide sequence ID" value="NZ_AP019791.1"/>
</dbReference>
<dbReference type="OrthoDB" id="5244582at2"/>
<organism evidence="1 2">
    <name type="scientific">Rubrobacter xylanophilus</name>
    <dbReference type="NCBI Taxonomy" id="49319"/>
    <lineage>
        <taxon>Bacteria</taxon>
        <taxon>Bacillati</taxon>
        <taxon>Actinomycetota</taxon>
        <taxon>Rubrobacteria</taxon>
        <taxon>Rubrobacterales</taxon>
        <taxon>Rubrobacteraceae</taxon>
        <taxon>Rubrobacter</taxon>
    </lineage>
</organism>
<accession>A0A510HJR2</accession>
<gene>
    <name evidence="1" type="ORF">RxyAA322_04210</name>
</gene>
<evidence type="ECO:0000313" key="1">
    <source>
        <dbReference type="EMBL" id="BBL78567.1"/>
    </source>
</evidence>
<proteinExistence type="predicted"/>
<reference evidence="1" key="1">
    <citation type="journal article" date="2019" name="Microbiol. Resour. Announc.">
        <title>Complete Genome Sequence of Rubrobacter xylanophilus Strain AA3-22, Isolated from Arima Onsen in Japan.</title>
        <authorList>
            <person name="Tomariguchi N."/>
            <person name="Miyazaki K."/>
        </authorList>
    </citation>
    <scope>NUCLEOTIDE SEQUENCE [LARGE SCALE GENOMIC DNA]</scope>
    <source>
        <strain evidence="1">AA3-22</strain>
    </source>
</reference>
<dbReference type="EMBL" id="AP019791">
    <property type="protein sequence ID" value="BBL78567.1"/>
    <property type="molecule type" value="Genomic_DNA"/>
</dbReference>
<sequence>MAKEAAGAREASPGIIVRHTSRRIGELDVCEACWSLIEGRISFSEFVDQVGEDYRELLEFMMEHDLHPGRREEVLFCIECYEASGRLRALLRRQLELLYRNGRGVGGGVRG</sequence>